<keyword evidence="3" id="KW-1003">Cell membrane</keyword>
<dbReference type="OrthoDB" id="9810086at2"/>
<evidence type="ECO:0000256" key="4">
    <source>
        <dbReference type="ARBA" id="ARBA00022692"/>
    </source>
</evidence>
<dbReference type="PANTHER" id="PTHR43744">
    <property type="entry name" value="ABC TRANSPORTER PERMEASE PROTEIN MG189-RELATED-RELATED"/>
    <property type="match status" value="1"/>
</dbReference>
<dbReference type="SUPFAM" id="SSF161098">
    <property type="entry name" value="MetI-like"/>
    <property type="match status" value="1"/>
</dbReference>
<evidence type="ECO:0000256" key="6">
    <source>
        <dbReference type="ARBA" id="ARBA00023136"/>
    </source>
</evidence>
<keyword evidence="10" id="KW-1185">Reference proteome</keyword>
<dbReference type="GO" id="GO:0005886">
    <property type="term" value="C:plasma membrane"/>
    <property type="evidence" value="ECO:0007669"/>
    <property type="project" value="UniProtKB-SubCell"/>
</dbReference>
<organism evidence="9 10">
    <name type="scientific">Paenibacillus piri</name>
    <dbReference type="NCBI Taxonomy" id="2547395"/>
    <lineage>
        <taxon>Bacteria</taxon>
        <taxon>Bacillati</taxon>
        <taxon>Bacillota</taxon>
        <taxon>Bacilli</taxon>
        <taxon>Bacillales</taxon>
        <taxon>Paenibacillaceae</taxon>
        <taxon>Paenibacillus</taxon>
    </lineage>
</organism>
<feature type="transmembrane region" description="Helical" evidence="7">
    <location>
        <begin position="81"/>
        <end position="101"/>
    </location>
</feature>
<dbReference type="PROSITE" id="PS50928">
    <property type="entry name" value="ABC_TM1"/>
    <property type="match status" value="1"/>
</dbReference>
<keyword evidence="4 7" id="KW-0812">Transmembrane</keyword>
<evidence type="ECO:0000313" key="9">
    <source>
        <dbReference type="EMBL" id="TDF94193.1"/>
    </source>
</evidence>
<feature type="transmembrane region" description="Helical" evidence="7">
    <location>
        <begin position="185"/>
        <end position="207"/>
    </location>
</feature>
<keyword evidence="5 7" id="KW-1133">Transmembrane helix</keyword>
<keyword evidence="6 7" id="KW-0472">Membrane</keyword>
<dbReference type="AlphaFoldDB" id="A0A4R5KFU5"/>
<name>A0A4R5KFU5_9BACL</name>
<keyword evidence="2 7" id="KW-0813">Transport</keyword>
<evidence type="ECO:0000256" key="1">
    <source>
        <dbReference type="ARBA" id="ARBA00004651"/>
    </source>
</evidence>
<comment type="similarity">
    <text evidence="7">Belongs to the binding-protein-dependent transport system permease family.</text>
</comment>
<evidence type="ECO:0000256" key="3">
    <source>
        <dbReference type="ARBA" id="ARBA00022475"/>
    </source>
</evidence>
<feature type="transmembrane region" description="Helical" evidence="7">
    <location>
        <begin position="144"/>
        <end position="164"/>
    </location>
</feature>
<gene>
    <name evidence="9" type="ORF">E1757_24495</name>
</gene>
<dbReference type="GO" id="GO:0055085">
    <property type="term" value="P:transmembrane transport"/>
    <property type="evidence" value="ECO:0007669"/>
    <property type="project" value="InterPro"/>
</dbReference>
<protein>
    <submittedName>
        <fullName evidence="9">Carbohydrate ABC transporter permease</fullName>
    </submittedName>
</protein>
<comment type="subcellular location">
    <subcellularLocation>
        <location evidence="1 7">Cell membrane</location>
        <topology evidence="1 7">Multi-pass membrane protein</topology>
    </subcellularLocation>
</comment>
<accession>A0A4R5KFU5</accession>
<evidence type="ECO:0000256" key="5">
    <source>
        <dbReference type="ARBA" id="ARBA00022989"/>
    </source>
</evidence>
<sequence>MLNQKRSTTERIFGVFNVCFLLFLTIITLYPFLYVAFASVSDPSQLAAHSGMLLSPLGFNIDGYVKVFSNPNIITGYTNTILYVTVGTAINLIMTSLGAYVLSRKGVMLRDPLMMIIVFTMFFSGGLIPTYLLVKGLGMYNTMWALLIPGAINTYNLIIMRTAFAAIPVSLEESARIDGANDVTILMKIVLPLSKAVVSVMILFYAVAHWNSWFSAMIYLQKRDMYPLQLFLREILINSSTDSMITGSGGSDKEPVSEIVKYCTIVVATGPIIVVYPFLQKYFTKGVMIGAVKG</sequence>
<evidence type="ECO:0000313" key="10">
    <source>
        <dbReference type="Proteomes" id="UP000295636"/>
    </source>
</evidence>
<dbReference type="InterPro" id="IPR035906">
    <property type="entry name" value="MetI-like_sf"/>
</dbReference>
<dbReference type="CDD" id="cd06261">
    <property type="entry name" value="TM_PBP2"/>
    <property type="match status" value="1"/>
</dbReference>
<dbReference type="Gene3D" id="1.10.3720.10">
    <property type="entry name" value="MetI-like"/>
    <property type="match status" value="1"/>
</dbReference>
<evidence type="ECO:0000256" key="2">
    <source>
        <dbReference type="ARBA" id="ARBA00022448"/>
    </source>
</evidence>
<dbReference type="Pfam" id="PF00528">
    <property type="entry name" value="BPD_transp_1"/>
    <property type="match status" value="1"/>
</dbReference>
<evidence type="ECO:0000259" key="8">
    <source>
        <dbReference type="PROSITE" id="PS50928"/>
    </source>
</evidence>
<evidence type="ECO:0000256" key="7">
    <source>
        <dbReference type="RuleBase" id="RU363032"/>
    </source>
</evidence>
<dbReference type="Proteomes" id="UP000295636">
    <property type="component" value="Unassembled WGS sequence"/>
</dbReference>
<feature type="domain" description="ABC transmembrane type-1" evidence="8">
    <location>
        <begin position="77"/>
        <end position="284"/>
    </location>
</feature>
<comment type="caution">
    <text evidence="9">The sequence shown here is derived from an EMBL/GenBank/DDBJ whole genome shotgun (WGS) entry which is preliminary data.</text>
</comment>
<dbReference type="PANTHER" id="PTHR43744:SF9">
    <property type="entry name" value="POLYGALACTURONAN_RHAMNOGALACTURONAN TRANSPORT SYSTEM PERMEASE PROTEIN YTCP"/>
    <property type="match status" value="1"/>
</dbReference>
<dbReference type="EMBL" id="SMRT01000014">
    <property type="protein sequence ID" value="TDF94193.1"/>
    <property type="molecule type" value="Genomic_DNA"/>
</dbReference>
<feature type="transmembrane region" description="Helical" evidence="7">
    <location>
        <begin position="12"/>
        <end position="37"/>
    </location>
</feature>
<feature type="transmembrane region" description="Helical" evidence="7">
    <location>
        <begin position="113"/>
        <end position="132"/>
    </location>
</feature>
<dbReference type="InterPro" id="IPR000515">
    <property type="entry name" value="MetI-like"/>
</dbReference>
<proteinExistence type="inferred from homology"/>
<reference evidence="9 10" key="1">
    <citation type="submission" date="2019-03" db="EMBL/GenBank/DDBJ databases">
        <title>This is whole genome sequence of Paenibacillus sp MS74 strain.</title>
        <authorList>
            <person name="Trinh H.N."/>
        </authorList>
    </citation>
    <scope>NUCLEOTIDE SEQUENCE [LARGE SCALE GENOMIC DNA]</scope>
    <source>
        <strain evidence="9 10">MS74</strain>
    </source>
</reference>